<accession>A0A5C2H6W4</accession>
<dbReference type="AlphaFoldDB" id="A0A5C2H6W4"/>
<reference evidence="1 2" key="2">
    <citation type="submission" date="2019-09" db="EMBL/GenBank/DDBJ databases">
        <title>Complete genome sequencing of four Arcobacter species reveals a diverse suite of mobile elements.</title>
        <authorList>
            <person name="Miller W.G."/>
            <person name="Yee E."/>
            <person name="Bono J.L."/>
        </authorList>
    </citation>
    <scope>NUCLEOTIDE SEQUENCE [LARGE SCALE GENOMIC DNA]</scope>
    <source>
        <strain evidence="1 2">LMG 26638</strain>
    </source>
</reference>
<dbReference type="EMBL" id="CP035928">
    <property type="protein sequence ID" value="QEP33215.1"/>
    <property type="molecule type" value="Genomic_DNA"/>
</dbReference>
<dbReference type="RefSeq" id="WP_228255928.1">
    <property type="nucleotide sequence ID" value="NZ_BMEF01000014.1"/>
</dbReference>
<name>A0A5C2H6W4_9BACT</name>
<organism evidence="1 2">
    <name type="scientific">Malaciobacter pacificus</name>
    <dbReference type="NCBI Taxonomy" id="1080223"/>
    <lineage>
        <taxon>Bacteria</taxon>
        <taxon>Pseudomonadati</taxon>
        <taxon>Campylobacterota</taxon>
        <taxon>Epsilonproteobacteria</taxon>
        <taxon>Campylobacterales</taxon>
        <taxon>Arcobacteraceae</taxon>
        <taxon>Malaciobacter</taxon>
    </lineage>
</organism>
<protein>
    <submittedName>
        <fullName evidence="1">Uncharacterized protein</fullName>
    </submittedName>
</protein>
<gene>
    <name evidence="1" type="ORF">APAC_0044</name>
</gene>
<reference evidence="2" key="1">
    <citation type="submission" date="2019-09" db="EMBL/GenBank/DDBJ databases">
        <title>Complete genome sequencing of four Arcobacter species reveals a diverse suite of mobile elements.</title>
        <authorList>
            <person name="On S.L.W."/>
            <person name="Miller W.G."/>
            <person name="Biggs P."/>
            <person name="Cornelius A."/>
            <person name="Vandamme P."/>
        </authorList>
    </citation>
    <scope>NUCLEOTIDE SEQUENCE [LARGE SCALE GENOMIC DNA]</scope>
    <source>
        <strain evidence="2">LMG 26638</strain>
    </source>
</reference>
<keyword evidence="2" id="KW-1185">Reference proteome</keyword>
<reference evidence="1 2" key="3">
    <citation type="submission" date="2019-09" db="EMBL/GenBank/DDBJ databases">
        <title>Taxonomic note: a critical rebuttal of the proposed division of the genus Arcobacter into six genera, emended descriptions of Arcobacter anaerophilus and the genus Arcobacter, and an assessment of genus-level boundaries for Epsilonproteobacteria using in silico genomic comparator tools.</title>
        <authorList>
            <person name="On S.L.W."/>
            <person name="Miller W.G."/>
            <person name="Biggs P."/>
            <person name="Cornelius A."/>
            <person name="Vandamme P."/>
        </authorList>
    </citation>
    <scope>NUCLEOTIDE SEQUENCE [LARGE SCALE GENOMIC DNA]</scope>
    <source>
        <strain evidence="1 2">LMG 26638</strain>
    </source>
</reference>
<sequence>MKEIKEFLDKELSDFDNFKFHLEEDGEYIYAIFTLIFGEVSNKELSFKKINDIFYLHSTSFGWKAVLKSNMNKFLWIELLK</sequence>
<evidence type="ECO:0000313" key="2">
    <source>
        <dbReference type="Proteomes" id="UP000322726"/>
    </source>
</evidence>
<proteinExistence type="predicted"/>
<dbReference type="Proteomes" id="UP000322726">
    <property type="component" value="Chromosome"/>
</dbReference>
<dbReference type="KEGG" id="apai:APAC_0044"/>
<evidence type="ECO:0000313" key="1">
    <source>
        <dbReference type="EMBL" id="QEP33215.1"/>
    </source>
</evidence>